<organism evidence="2 3">
    <name type="scientific">Oryza sativa subsp. japonica</name>
    <name type="common">Rice</name>
    <dbReference type="NCBI Taxonomy" id="39947"/>
    <lineage>
        <taxon>Eukaryota</taxon>
        <taxon>Viridiplantae</taxon>
        <taxon>Streptophyta</taxon>
        <taxon>Embryophyta</taxon>
        <taxon>Tracheophyta</taxon>
        <taxon>Spermatophyta</taxon>
        <taxon>Magnoliopsida</taxon>
        <taxon>Liliopsida</taxon>
        <taxon>Poales</taxon>
        <taxon>Poaceae</taxon>
        <taxon>BOP clade</taxon>
        <taxon>Oryzoideae</taxon>
        <taxon>Oryzeae</taxon>
        <taxon>Oryzinae</taxon>
        <taxon>Oryza</taxon>
        <taxon>Oryza sativa</taxon>
    </lineage>
</organism>
<dbReference type="AlphaFoldDB" id="Q5W786"/>
<dbReference type="InterPro" id="IPR024752">
    <property type="entry name" value="Myb/SANT-like_dom"/>
</dbReference>
<dbReference type="PANTHER" id="PTHR47851:SF7">
    <property type="entry name" value="MYB_SANT-LIKE DOMAIN-CONTAINING PROTEIN"/>
    <property type="match status" value="1"/>
</dbReference>
<protein>
    <recommendedName>
        <fullName evidence="1">Myb/SANT-like domain-containing protein</fullName>
    </recommendedName>
</protein>
<sequence length="344" mass="39305">MVGRRLRTRGGGGRTPGRWLALRYDEVIEQFAAIASLRYTRLQIKNKRDKLKVEYSYWKKLRTQTGLGWDNTRQTVMATAERWRKLKSMSSDSEDGSSDEEYDYDEFTMHLFETVASNLSSTRKAVESYNTLYLEKAPPRTSRLSGMEWVQETAQSHFKHYGETISRKFEEVLLAVVELGRDIVRPKDPNFPTTHDRIRRDHRMWPHFKDCIGAVDGTHILAVVLDEDKGNIILSMLDIPIVQGTWHHTRDKDIMSLNFGEVQHQLQKMVVAATMALHHFICDHDAPDMHFHRSSGADKASQTLFSWLQLPLKLEFGALPNGPSIMSAGAARAGCVEASDSARR</sequence>
<reference evidence="3" key="2">
    <citation type="journal article" date="2008" name="Nucleic Acids Res.">
        <title>The rice annotation project database (RAP-DB): 2008 update.</title>
        <authorList>
            <consortium name="The rice annotation project (RAP)"/>
        </authorList>
    </citation>
    <scope>GENOME REANNOTATION</scope>
    <source>
        <strain evidence="3">cv. Nipponbare</strain>
    </source>
</reference>
<dbReference type="EMBL" id="AC104281">
    <property type="protein sequence ID" value="AAV43885.1"/>
    <property type="molecule type" value="Genomic_DNA"/>
</dbReference>
<proteinExistence type="predicted"/>
<dbReference type="Proteomes" id="UP000000763">
    <property type="component" value="Chromosome 5"/>
</dbReference>
<reference evidence="3" key="1">
    <citation type="journal article" date="2005" name="Nature">
        <title>The map-based sequence of the rice genome.</title>
        <authorList>
            <consortium name="International rice genome sequencing project (IRGSP)"/>
            <person name="Matsumoto T."/>
            <person name="Wu J."/>
            <person name="Kanamori H."/>
            <person name="Katayose Y."/>
            <person name="Fujisawa M."/>
            <person name="Namiki N."/>
            <person name="Mizuno H."/>
            <person name="Yamamoto K."/>
            <person name="Antonio B.A."/>
            <person name="Baba T."/>
            <person name="Sakata K."/>
            <person name="Nagamura Y."/>
            <person name="Aoki H."/>
            <person name="Arikawa K."/>
            <person name="Arita K."/>
            <person name="Bito T."/>
            <person name="Chiden Y."/>
            <person name="Fujitsuka N."/>
            <person name="Fukunaka R."/>
            <person name="Hamada M."/>
            <person name="Harada C."/>
            <person name="Hayashi A."/>
            <person name="Hijishita S."/>
            <person name="Honda M."/>
            <person name="Hosokawa S."/>
            <person name="Ichikawa Y."/>
            <person name="Idonuma A."/>
            <person name="Iijima M."/>
            <person name="Ikeda M."/>
            <person name="Ikeno M."/>
            <person name="Ito K."/>
            <person name="Ito S."/>
            <person name="Ito T."/>
            <person name="Ito Y."/>
            <person name="Ito Y."/>
            <person name="Iwabuchi A."/>
            <person name="Kamiya K."/>
            <person name="Karasawa W."/>
            <person name="Kurita K."/>
            <person name="Katagiri S."/>
            <person name="Kikuta A."/>
            <person name="Kobayashi H."/>
            <person name="Kobayashi N."/>
            <person name="Machita K."/>
            <person name="Maehara T."/>
            <person name="Masukawa M."/>
            <person name="Mizubayashi T."/>
            <person name="Mukai Y."/>
            <person name="Nagasaki H."/>
            <person name="Nagata Y."/>
            <person name="Naito S."/>
            <person name="Nakashima M."/>
            <person name="Nakama Y."/>
            <person name="Nakamichi Y."/>
            <person name="Nakamura M."/>
            <person name="Meguro A."/>
            <person name="Negishi M."/>
            <person name="Ohta I."/>
            <person name="Ohta T."/>
            <person name="Okamoto M."/>
            <person name="Ono N."/>
            <person name="Saji S."/>
            <person name="Sakaguchi M."/>
            <person name="Sakai K."/>
            <person name="Shibata M."/>
            <person name="Shimokawa T."/>
            <person name="Song J."/>
            <person name="Takazaki Y."/>
            <person name="Terasawa K."/>
            <person name="Tsugane M."/>
            <person name="Tsuji K."/>
            <person name="Ueda S."/>
            <person name="Waki K."/>
            <person name="Yamagata H."/>
            <person name="Yamamoto M."/>
            <person name="Yamamoto S."/>
            <person name="Yamane H."/>
            <person name="Yoshiki S."/>
            <person name="Yoshihara R."/>
            <person name="Yukawa K."/>
            <person name="Zhong H."/>
            <person name="Yano M."/>
            <person name="Yuan Q."/>
            <person name="Ouyang S."/>
            <person name="Liu J."/>
            <person name="Jones K.M."/>
            <person name="Gansberger K."/>
            <person name="Moffat K."/>
            <person name="Hill J."/>
            <person name="Bera J."/>
            <person name="Fadrosh D."/>
            <person name="Jin S."/>
            <person name="Johri S."/>
            <person name="Kim M."/>
            <person name="Overton L."/>
            <person name="Reardon M."/>
            <person name="Tsitrin T."/>
            <person name="Vuong H."/>
            <person name="Weaver B."/>
            <person name="Ciecko A."/>
            <person name="Tallon L."/>
            <person name="Jackson J."/>
            <person name="Pai G."/>
            <person name="Aken S.V."/>
            <person name="Utterback T."/>
            <person name="Reidmuller S."/>
            <person name="Feldblyum T."/>
            <person name="Hsiao J."/>
            <person name="Zismann V."/>
            <person name="Iobst S."/>
            <person name="de Vazeille A.R."/>
            <person name="Buell C.R."/>
            <person name="Ying K."/>
            <person name="Li Y."/>
            <person name="Lu T."/>
            <person name="Huang Y."/>
            <person name="Zhao Q."/>
            <person name="Feng Q."/>
            <person name="Zhang L."/>
            <person name="Zhu J."/>
            <person name="Weng Q."/>
            <person name="Mu J."/>
            <person name="Lu Y."/>
            <person name="Fan D."/>
            <person name="Liu Y."/>
            <person name="Guan J."/>
            <person name="Zhang Y."/>
            <person name="Yu S."/>
            <person name="Liu X."/>
            <person name="Zhang Y."/>
            <person name="Hong G."/>
            <person name="Han B."/>
            <person name="Choisne N."/>
            <person name="Demange N."/>
            <person name="Orjeda G."/>
            <person name="Samain S."/>
            <person name="Cattolico L."/>
            <person name="Pelletier E."/>
            <person name="Couloux A."/>
            <person name="Segurens B."/>
            <person name="Wincker P."/>
            <person name="D'Hont A."/>
            <person name="Scarpelli C."/>
            <person name="Weissenbach J."/>
            <person name="Salanoubat M."/>
            <person name="Quetier F."/>
            <person name="Yu Y."/>
            <person name="Kim H.R."/>
            <person name="Rambo T."/>
            <person name="Currie J."/>
            <person name="Collura K."/>
            <person name="Luo M."/>
            <person name="Yang T."/>
            <person name="Ammiraju J.S.S."/>
            <person name="Engler F."/>
            <person name="Soderlund C."/>
            <person name="Wing R.A."/>
            <person name="Palmer L.E."/>
            <person name="de la Bastide M."/>
            <person name="Spiegel L."/>
            <person name="Nascimento L."/>
            <person name="Zutavern T."/>
            <person name="O'Shaughnessy A."/>
            <person name="Dike S."/>
            <person name="Dedhia N."/>
            <person name="Preston R."/>
            <person name="Balija V."/>
            <person name="McCombie W.R."/>
            <person name="Chow T."/>
            <person name="Chen H."/>
            <person name="Chung M."/>
            <person name="Chen C."/>
            <person name="Shaw J."/>
            <person name="Wu H."/>
            <person name="Hsiao K."/>
            <person name="Chao Y."/>
            <person name="Chu M."/>
            <person name="Cheng C."/>
            <person name="Hour A."/>
            <person name="Lee P."/>
            <person name="Lin S."/>
            <person name="Lin Y."/>
            <person name="Liou J."/>
            <person name="Liu S."/>
            <person name="Hsing Y."/>
            <person name="Raghuvanshi S."/>
            <person name="Mohanty A."/>
            <person name="Bharti A.K."/>
            <person name="Gaur A."/>
            <person name="Gupta V."/>
            <person name="Kumar D."/>
            <person name="Ravi V."/>
            <person name="Vij S."/>
            <person name="Kapur A."/>
            <person name="Khurana P."/>
            <person name="Khurana P."/>
            <person name="Khurana J.P."/>
            <person name="Tyagi A.K."/>
            <person name="Gaikwad K."/>
            <person name="Singh A."/>
            <person name="Dalal V."/>
            <person name="Srivastava S."/>
            <person name="Dixit A."/>
            <person name="Pal A.K."/>
            <person name="Ghazi I.A."/>
            <person name="Yadav M."/>
            <person name="Pandit A."/>
            <person name="Bhargava A."/>
            <person name="Sureshbabu K."/>
            <person name="Batra K."/>
            <person name="Sharma T.R."/>
            <person name="Mohapatra T."/>
            <person name="Singh N.K."/>
            <person name="Messing J."/>
            <person name="Nelson A.B."/>
            <person name="Fuks G."/>
            <person name="Kavchok S."/>
            <person name="Keizer G."/>
            <person name="Linton E."/>
            <person name="Llaca V."/>
            <person name="Song R."/>
            <person name="Tanyolac B."/>
            <person name="Young S."/>
            <person name="Ho-Il K."/>
            <person name="Hahn J.H."/>
            <person name="Sangsakoo G."/>
            <person name="Vanavichit A."/>
            <person name="de Mattos Luiz.A.T."/>
            <person name="Zimmer P.D."/>
            <person name="Malone G."/>
            <person name="Dellagostin O."/>
            <person name="de Oliveira A.C."/>
            <person name="Bevan M."/>
            <person name="Bancroft I."/>
            <person name="Minx P."/>
            <person name="Cordum H."/>
            <person name="Wilson R."/>
            <person name="Cheng Z."/>
            <person name="Jin W."/>
            <person name="Jiang J."/>
            <person name="Leong S.A."/>
            <person name="Iwama H."/>
            <person name="Gojobori T."/>
            <person name="Itoh T."/>
            <person name="Niimura Y."/>
            <person name="Fujii Y."/>
            <person name="Habara T."/>
            <person name="Sakai H."/>
            <person name="Sato Y."/>
            <person name="Wilson G."/>
            <person name="Kumar K."/>
            <person name="McCouch S."/>
            <person name="Juretic N."/>
            <person name="Hoen D."/>
            <person name="Wright S."/>
            <person name="Bruskiewich R."/>
            <person name="Bureau T."/>
            <person name="Miyao A."/>
            <person name="Hirochika H."/>
            <person name="Nishikawa T."/>
            <person name="Kadowaki K."/>
            <person name="Sugiura M."/>
            <person name="Burr B."/>
            <person name="Sasaki T."/>
        </authorList>
    </citation>
    <scope>NUCLEOTIDE SEQUENCE [LARGE SCALE GENOMIC DNA]</scope>
    <source>
        <strain evidence="3">cv. Nipponbare</strain>
    </source>
</reference>
<evidence type="ECO:0000313" key="3">
    <source>
        <dbReference type="Proteomes" id="UP000000763"/>
    </source>
</evidence>
<dbReference type="PANTHER" id="PTHR47851">
    <property type="entry name" value="OS06G0588700 PROTEIN-RELATED"/>
    <property type="match status" value="1"/>
</dbReference>
<evidence type="ECO:0000259" key="1">
    <source>
        <dbReference type="Pfam" id="PF12776"/>
    </source>
</evidence>
<evidence type="ECO:0000313" key="2">
    <source>
        <dbReference type="EMBL" id="AAV43885.1"/>
    </source>
</evidence>
<gene>
    <name evidence="2" type="ORF">OJ1537_B05.3</name>
</gene>
<name>Q5W786_ORYSJ</name>
<accession>Q5W786</accession>
<feature type="domain" description="Myb/SANT-like" evidence="1">
    <location>
        <begin position="16"/>
        <end position="85"/>
    </location>
</feature>
<dbReference type="Pfam" id="PF12776">
    <property type="entry name" value="Myb_DNA-bind_3"/>
    <property type="match status" value="1"/>
</dbReference>